<name>A0A2P8GD78_9BACT</name>
<dbReference type="EMBL" id="PYGK01000004">
    <property type="protein sequence ID" value="PSL31943.1"/>
    <property type="molecule type" value="Genomic_DNA"/>
</dbReference>
<dbReference type="Proteomes" id="UP000240978">
    <property type="component" value="Unassembled WGS sequence"/>
</dbReference>
<reference evidence="1 2" key="1">
    <citation type="submission" date="2018-03" db="EMBL/GenBank/DDBJ databases">
        <title>Genomic Encyclopedia of Archaeal and Bacterial Type Strains, Phase II (KMG-II): from individual species to whole genera.</title>
        <authorList>
            <person name="Goeker M."/>
        </authorList>
    </citation>
    <scope>NUCLEOTIDE SEQUENCE [LARGE SCALE GENOMIC DNA]</scope>
    <source>
        <strain evidence="1 2">DSM 18107</strain>
    </source>
</reference>
<evidence type="ECO:0008006" key="3">
    <source>
        <dbReference type="Google" id="ProtNLM"/>
    </source>
</evidence>
<keyword evidence="2" id="KW-1185">Reference proteome</keyword>
<evidence type="ECO:0000313" key="2">
    <source>
        <dbReference type="Proteomes" id="UP000240978"/>
    </source>
</evidence>
<proteinExistence type="predicted"/>
<dbReference type="Gene3D" id="2.60.40.10">
    <property type="entry name" value="Immunoglobulins"/>
    <property type="match status" value="1"/>
</dbReference>
<sequence>MPTLRLSFLSDLVDFSAIRNVRSWSAIGRCILMRPFKRNVISKYCLKYCSNNIKSFDEYSAMRQYFLLVIIGISALLVGCGGGGGGKETTCPTQNPVINSNAPLGQNDVLKLSVFGIAEPKTYTWEGPNGFVSHEKAPEIPNPPKGNQVYTLSVVTNGGCTYTVTSGSIIVTGPWNPCGLDSNVLKINQVTQVSFTRVQGMVANSNYLIQADNGGLALASFEFPGNQPPTEGQYTVTTGTGAVPAGKARITFNVTTQSPFTASQGTVYVALNGTTTMVSFCNVQFTSTNNGATNTTGGANIMWKP</sequence>
<gene>
    <name evidence="1" type="ORF">CLV42_104244</name>
</gene>
<dbReference type="AlphaFoldDB" id="A0A2P8GD78"/>
<comment type="caution">
    <text evidence="1">The sequence shown here is derived from an EMBL/GenBank/DDBJ whole genome shotgun (WGS) entry which is preliminary data.</text>
</comment>
<evidence type="ECO:0000313" key="1">
    <source>
        <dbReference type="EMBL" id="PSL31943.1"/>
    </source>
</evidence>
<dbReference type="InterPro" id="IPR013783">
    <property type="entry name" value="Ig-like_fold"/>
</dbReference>
<protein>
    <recommendedName>
        <fullName evidence="3">Ig-like domain-containing protein</fullName>
    </recommendedName>
</protein>
<organism evidence="1 2">
    <name type="scientific">Chitinophaga ginsengisoli</name>
    <dbReference type="NCBI Taxonomy" id="363837"/>
    <lineage>
        <taxon>Bacteria</taxon>
        <taxon>Pseudomonadati</taxon>
        <taxon>Bacteroidota</taxon>
        <taxon>Chitinophagia</taxon>
        <taxon>Chitinophagales</taxon>
        <taxon>Chitinophagaceae</taxon>
        <taxon>Chitinophaga</taxon>
    </lineage>
</organism>
<accession>A0A2P8GD78</accession>